<reference evidence="11" key="2">
    <citation type="submission" date="2021-01" db="EMBL/GenBank/DDBJ databases">
        <authorList>
            <person name="Schikora-Tamarit M.A."/>
        </authorList>
    </citation>
    <scope>NUCLEOTIDE SEQUENCE</scope>
    <source>
        <strain evidence="11">CBS6341</strain>
    </source>
</reference>
<dbReference type="NCBIfam" id="NF003346">
    <property type="entry name" value="PRK04366.1"/>
    <property type="match status" value="1"/>
</dbReference>
<name>A0A9P8PRL2_9ASCO</name>
<dbReference type="Gene3D" id="3.40.640.10">
    <property type="entry name" value="Type I PLP-dependent aspartate aminotransferase-like (Major domain)"/>
    <property type="match status" value="2"/>
</dbReference>
<dbReference type="InterPro" id="IPR015424">
    <property type="entry name" value="PyrdxlP-dep_Trfase"/>
</dbReference>
<comment type="subcellular location">
    <subcellularLocation>
        <location evidence="7">Mitochondrion</location>
    </subcellularLocation>
</comment>
<dbReference type="InterPro" id="IPR049315">
    <property type="entry name" value="GDC-P_N"/>
</dbReference>
<dbReference type="FunFam" id="3.40.640.10:FF:000005">
    <property type="entry name" value="Glycine dehydrogenase (decarboxylating), mitochondrial"/>
    <property type="match status" value="1"/>
</dbReference>
<feature type="modified residue" description="N6-(pyridoxal phosphate)lysine" evidence="6">
    <location>
        <position position="764"/>
    </location>
</feature>
<dbReference type="Pfam" id="PF02347">
    <property type="entry name" value="GDC-P"/>
    <property type="match status" value="2"/>
</dbReference>
<dbReference type="PANTHER" id="PTHR11773:SF1">
    <property type="entry name" value="GLYCINE DEHYDROGENASE (DECARBOXYLATING), MITOCHONDRIAL"/>
    <property type="match status" value="1"/>
</dbReference>
<evidence type="ECO:0000256" key="4">
    <source>
        <dbReference type="ARBA" id="ARBA00023002"/>
    </source>
</evidence>
<comment type="cofactor">
    <cofactor evidence="1 6 7">
        <name>pyridoxal 5'-phosphate</name>
        <dbReference type="ChEBI" id="CHEBI:597326"/>
    </cofactor>
</comment>
<dbReference type="OrthoDB" id="6537869at2759"/>
<dbReference type="Proteomes" id="UP000769528">
    <property type="component" value="Unassembled WGS sequence"/>
</dbReference>
<dbReference type="GO" id="GO:0005739">
    <property type="term" value="C:mitochondrion"/>
    <property type="evidence" value="ECO:0007669"/>
    <property type="project" value="UniProtKB-SubCell"/>
</dbReference>
<dbReference type="Pfam" id="PF21478">
    <property type="entry name" value="GcvP2_C"/>
    <property type="match status" value="1"/>
</dbReference>
<feature type="domain" description="Glycine cleavage system P-protein N-terminal" evidence="9">
    <location>
        <begin position="64"/>
        <end position="503"/>
    </location>
</feature>
<accession>A0A9P8PRL2</accession>
<evidence type="ECO:0000256" key="8">
    <source>
        <dbReference type="SAM" id="Coils"/>
    </source>
</evidence>
<feature type="coiled-coil region" evidence="8">
    <location>
        <begin position="681"/>
        <end position="708"/>
    </location>
</feature>
<evidence type="ECO:0000256" key="7">
    <source>
        <dbReference type="RuleBase" id="RU364056"/>
    </source>
</evidence>
<evidence type="ECO:0000259" key="9">
    <source>
        <dbReference type="Pfam" id="PF02347"/>
    </source>
</evidence>
<evidence type="ECO:0000259" key="10">
    <source>
        <dbReference type="Pfam" id="PF21478"/>
    </source>
</evidence>
<dbReference type="GO" id="GO:0019464">
    <property type="term" value="P:glycine decarboxylation via glycine cleavage system"/>
    <property type="evidence" value="ECO:0007669"/>
    <property type="project" value="TreeGrafter"/>
</dbReference>
<feature type="domain" description="Glycine dehydrogenase C-terminal" evidence="10">
    <location>
        <begin position="838"/>
        <end position="958"/>
    </location>
</feature>
<comment type="subunit">
    <text evidence="7">The glycine cleavage system is composed of four proteins: P, T, L and H.</text>
</comment>
<dbReference type="AlphaFoldDB" id="A0A9P8PRL2"/>
<comment type="function">
    <text evidence="7">The glycine cleavage system catalyzes the degradation of glycine.</text>
</comment>
<reference evidence="11" key="1">
    <citation type="journal article" date="2021" name="Open Biol.">
        <title>Shared evolutionary footprints suggest mitochondrial oxidative damage underlies multiple complex I losses in fungi.</title>
        <authorList>
            <person name="Schikora-Tamarit M.A."/>
            <person name="Marcet-Houben M."/>
            <person name="Nosek J."/>
            <person name="Gabaldon T."/>
        </authorList>
    </citation>
    <scope>NUCLEOTIDE SEQUENCE</scope>
    <source>
        <strain evidence="11">CBS6341</strain>
    </source>
</reference>
<evidence type="ECO:0000313" key="11">
    <source>
        <dbReference type="EMBL" id="KAH3676290.1"/>
    </source>
</evidence>
<proteinExistence type="inferred from homology"/>
<dbReference type="CDD" id="cd00613">
    <property type="entry name" value="GDC-P"/>
    <property type="match status" value="2"/>
</dbReference>
<dbReference type="InterPro" id="IPR015422">
    <property type="entry name" value="PyrdxlP-dep_Trfase_small"/>
</dbReference>
<dbReference type="FunFam" id="3.40.640.10:FF:000007">
    <property type="entry name" value="glycine dehydrogenase (Decarboxylating), mitochondrial"/>
    <property type="match status" value="1"/>
</dbReference>
<dbReference type="NCBIfam" id="TIGR00461">
    <property type="entry name" value="gcvP"/>
    <property type="match status" value="1"/>
</dbReference>
<dbReference type="InterPro" id="IPR049316">
    <property type="entry name" value="GDC-P_C"/>
</dbReference>
<dbReference type="PANTHER" id="PTHR11773">
    <property type="entry name" value="GLYCINE DEHYDROGENASE, DECARBOXYLATING"/>
    <property type="match status" value="1"/>
</dbReference>
<keyword evidence="12" id="KW-1185">Reference proteome</keyword>
<dbReference type="SUPFAM" id="SSF53383">
    <property type="entry name" value="PLP-dependent transferases"/>
    <property type="match status" value="2"/>
</dbReference>
<protein>
    <recommendedName>
        <fullName evidence="7">Glycine cleavage system P protein</fullName>
        <ecNumber evidence="7">1.4.4.2</ecNumber>
    </recommendedName>
</protein>
<dbReference type="EMBL" id="JAEUBF010000657">
    <property type="protein sequence ID" value="KAH3676290.1"/>
    <property type="molecule type" value="Genomic_DNA"/>
</dbReference>
<keyword evidence="8" id="KW-0175">Coiled coil</keyword>
<feature type="domain" description="Glycine cleavage system P-protein N-terminal" evidence="9">
    <location>
        <begin position="531"/>
        <end position="795"/>
    </location>
</feature>
<dbReference type="GO" id="GO:0004375">
    <property type="term" value="F:glycine dehydrogenase (decarboxylating) activity"/>
    <property type="evidence" value="ECO:0007669"/>
    <property type="project" value="UniProtKB-UniRule"/>
</dbReference>
<keyword evidence="4 7" id="KW-0560">Oxidoreductase</keyword>
<dbReference type="InterPro" id="IPR003437">
    <property type="entry name" value="GcvP"/>
</dbReference>
<comment type="catalytic activity">
    <reaction evidence="5 7">
        <text>N(6)-[(R)-lipoyl]-L-lysyl-[glycine-cleavage complex H protein] + glycine + H(+) = N(6)-[(R)-S(8)-aminomethyldihydrolipoyl]-L-lysyl-[glycine-cleavage complex H protein] + CO2</text>
        <dbReference type="Rhea" id="RHEA:24304"/>
        <dbReference type="Rhea" id="RHEA-COMP:10494"/>
        <dbReference type="Rhea" id="RHEA-COMP:10495"/>
        <dbReference type="ChEBI" id="CHEBI:15378"/>
        <dbReference type="ChEBI" id="CHEBI:16526"/>
        <dbReference type="ChEBI" id="CHEBI:57305"/>
        <dbReference type="ChEBI" id="CHEBI:83099"/>
        <dbReference type="ChEBI" id="CHEBI:83143"/>
        <dbReference type="EC" id="1.4.4.2"/>
    </reaction>
</comment>
<dbReference type="GO" id="GO:0005960">
    <property type="term" value="C:glycine cleavage complex"/>
    <property type="evidence" value="ECO:0007669"/>
    <property type="project" value="TreeGrafter"/>
</dbReference>
<comment type="caution">
    <text evidence="11">The sequence shown here is derived from an EMBL/GenBank/DDBJ whole genome shotgun (WGS) entry which is preliminary data.</text>
</comment>
<evidence type="ECO:0000256" key="2">
    <source>
        <dbReference type="ARBA" id="ARBA00010756"/>
    </source>
</evidence>
<dbReference type="InterPro" id="IPR020581">
    <property type="entry name" value="GDC_P"/>
</dbReference>
<evidence type="ECO:0000256" key="6">
    <source>
        <dbReference type="PIRSR" id="PIRSR603437-50"/>
    </source>
</evidence>
<keyword evidence="3 6" id="KW-0663">Pyridoxal phosphate</keyword>
<dbReference type="GO" id="GO:0016594">
    <property type="term" value="F:glycine binding"/>
    <property type="evidence" value="ECO:0007669"/>
    <property type="project" value="TreeGrafter"/>
</dbReference>
<evidence type="ECO:0000256" key="1">
    <source>
        <dbReference type="ARBA" id="ARBA00001933"/>
    </source>
</evidence>
<gene>
    <name evidence="11" type="ORF">WICMUC_002086</name>
</gene>
<keyword evidence="7" id="KW-0809">Transit peptide</keyword>
<keyword evidence="7" id="KW-0496">Mitochondrion</keyword>
<evidence type="ECO:0000256" key="5">
    <source>
        <dbReference type="ARBA" id="ARBA00049026"/>
    </source>
</evidence>
<evidence type="ECO:0000313" key="12">
    <source>
        <dbReference type="Proteomes" id="UP000769528"/>
    </source>
</evidence>
<sequence length="1021" mass="112556">MLRQVAQRSVLTQCSKRITQRTHLILRANSTKSDISSAAFNQLYNPSTLGTVDSNLRPLDTFQNRHLGPNSKNVEHMLSTLGYDDLQSFITDVIPPQVLIQRKLKIEPENGFTESEMIEHLQSLAKKNKIYRSFIGRGYYNTITPPVIKRNILESPEWYTSYTPYQPEISQGRLESLLNFQTIVSDLTGLPIANASLLDEGTAAAEALSLSFNNSKKKKFKFVVDRDIHPQTLSVLSSRAIPLKVEIIQLDLKSNAIFGKLNEIKTDLSGILLQYPSSSGDIINYDQLNKLSEFIHSSKGLFSVASDLLALTLLKPPSSFGADIVLGSTQRFGVPIGFGGPHAGFFSVIKSLNRKIPGRIVGVSKDRLGNQALRLALQTREQHIKRDKATSNICTAQALLANIASNYVVYHGPERLRKIAQRVYGFTSILASQIKENSKHKVVNSQWFDTLTVKLSNISSDDLLLQAASKYKINLFKVDPETISLSLDETVTIKDLSDLTEIFTSSSLAIESLASFPEFPYELTRNDEILTNPVFNLHHSETAMLRYLHYLQSKDISLANSMIPLGSCTMKLNGTVEMLPLSWPEFGTIHPFAPKDQALGYLELIDNLERDLANITGFAGTSLQPNSGAQGEFTGLRVIKTYLESKGENHRNICLIPVSAHGTNPASAAMSNFKVIPVKCLDNGTLDLVDLKDKADKYKNELAAIMITYPSTYGLFEPSIRDVIDLVHSNGGQVYLDGANMNAQVGLTSPGDLGADVCHLNLHKTFAIPHGGGGPGVGPICVAEHLVPFLPSHAIKAIENSTEKSIDAVSSAPYGSASILPISYSYIKLLGSNGLPFSTSIAILNANYMMKRLKPFYDIAFLGQDGIKFAGHEFILDLRKYQQKGVEAIDVAKRLQDYGFHAPTLAFPVPGTLMIEPTESENLQELDRFVDSLISIKSEIDAYIGGDPRGKVLKNAPHSANDIILSTDWNERGYTREQAAYPLSFLKHNKFWPTVARLDDTYGDLNLLCTCPSVEEVANAN</sequence>
<organism evidence="11 12">
    <name type="scientific">Wickerhamomyces mucosus</name>
    <dbReference type="NCBI Taxonomy" id="1378264"/>
    <lineage>
        <taxon>Eukaryota</taxon>
        <taxon>Fungi</taxon>
        <taxon>Dikarya</taxon>
        <taxon>Ascomycota</taxon>
        <taxon>Saccharomycotina</taxon>
        <taxon>Saccharomycetes</taxon>
        <taxon>Phaffomycetales</taxon>
        <taxon>Wickerhamomycetaceae</taxon>
        <taxon>Wickerhamomyces</taxon>
    </lineage>
</organism>
<dbReference type="InterPro" id="IPR015421">
    <property type="entry name" value="PyrdxlP-dep_Trfase_major"/>
</dbReference>
<dbReference type="EC" id="1.4.4.2" evidence="7"/>
<dbReference type="GO" id="GO:0030170">
    <property type="term" value="F:pyridoxal phosphate binding"/>
    <property type="evidence" value="ECO:0007669"/>
    <property type="project" value="TreeGrafter"/>
</dbReference>
<dbReference type="Gene3D" id="3.90.1150.10">
    <property type="entry name" value="Aspartate Aminotransferase, domain 1"/>
    <property type="match status" value="2"/>
</dbReference>
<evidence type="ECO:0000256" key="3">
    <source>
        <dbReference type="ARBA" id="ARBA00022898"/>
    </source>
</evidence>
<comment type="similarity">
    <text evidence="2 7">Belongs to the GcvP family.</text>
</comment>